<evidence type="ECO:0000256" key="5">
    <source>
        <dbReference type="PROSITE-ProRule" id="PRU00723"/>
    </source>
</evidence>
<dbReference type="Proteomes" id="UP000228380">
    <property type="component" value="Chromosome 11"/>
</dbReference>
<dbReference type="RefSeq" id="XP_038987641.1">
    <property type="nucleotide sequence ID" value="XM_039131713.1"/>
</dbReference>
<dbReference type="SUPFAM" id="SSF90229">
    <property type="entry name" value="CCCH zinc finger"/>
    <property type="match status" value="2"/>
</dbReference>
<dbReference type="PANTHER" id="PTHR12547">
    <property type="entry name" value="CCCH ZINC FINGER/TIS11-RELATED"/>
    <property type="match status" value="1"/>
</dbReference>
<dbReference type="GO" id="GO:0003729">
    <property type="term" value="F:mRNA binding"/>
    <property type="evidence" value="ECO:0007669"/>
    <property type="project" value="InterPro"/>
</dbReference>
<keyword evidence="6" id="KW-0175">Coiled coil</keyword>
<keyword evidence="1 5" id="KW-0479">Metal-binding</keyword>
<reference evidence="8" key="1">
    <citation type="journal article" date="2019" name="Nat. Commun.">
        <title>Genome-wide association mapping of date palm fruit traits.</title>
        <authorList>
            <person name="Hazzouri K.M."/>
            <person name="Gros-Balthazard M."/>
            <person name="Flowers J.M."/>
            <person name="Copetti D."/>
            <person name="Lemansour A."/>
            <person name="Lebrun M."/>
            <person name="Masmoudi K."/>
            <person name="Ferrand S."/>
            <person name="Dhar M.I."/>
            <person name="Fresquez Z.A."/>
            <person name="Rosas U."/>
            <person name="Zhang J."/>
            <person name="Talag J."/>
            <person name="Lee S."/>
            <person name="Kudrna D."/>
            <person name="Powell R.F."/>
            <person name="Leitch I.J."/>
            <person name="Krueger R.R."/>
            <person name="Wing R.A."/>
            <person name="Amiri K.M.A."/>
            <person name="Purugganan M.D."/>
        </authorList>
    </citation>
    <scope>NUCLEOTIDE SEQUENCE [LARGE SCALE GENOMIC DNA]</scope>
    <source>
        <strain evidence="8">cv. Khalas</strain>
    </source>
</reference>
<feature type="zinc finger region" description="C3H1-type" evidence="5">
    <location>
        <begin position="278"/>
        <end position="306"/>
    </location>
</feature>
<sequence length="355" mass="39490">MQQELVTPTNGERLRSAIGSAPFLSPDQRLSSPPYFANGGDFFWPYTSVISPTEGTPTRVTPLSGSASVSLTPSSVSFDEEDPAATENRLYLARLTLQYQEIAERYELCLSHLQDAAQEAEALRQENAKLRISNGELAKRLSLLSDKQSHRIASIAAGEHPALSIVDEFRRLRVGDLPAETSPTSVLAFQENRFARRTAEKRVLMPKSISVRSSGYLKLNQAGSAANRNGRLRVSSPVMLGSQRVYVGGGSKKKGERGGEEDEEGWEALELEVYNQGMFKTELCNKWEESGECPYGENCQFAHGIAELRPVIRHPRYKTEVCRMILAGDTCPYGHRCHFRHALSPSDRFFLHPSQ</sequence>
<dbReference type="InterPro" id="IPR000571">
    <property type="entry name" value="Znf_CCCH"/>
</dbReference>
<organism evidence="8 9">
    <name type="scientific">Phoenix dactylifera</name>
    <name type="common">Date palm</name>
    <dbReference type="NCBI Taxonomy" id="42345"/>
    <lineage>
        <taxon>Eukaryota</taxon>
        <taxon>Viridiplantae</taxon>
        <taxon>Streptophyta</taxon>
        <taxon>Embryophyta</taxon>
        <taxon>Tracheophyta</taxon>
        <taxon>Spermatophyta</taxon>
        <taxon>Magnoliopsida</taxon>
        <taxon>Liliopsida</taxon>
        <taxon>Arecaceae</taxon>
        <taxon>Coryphoideae</taxon>
        <taxon>Phoeniceae</taxon>
        <taxon>Phoenix</taxon>
    </lineage>
</organism>
<dbReference type="AlphaFoldDB" id="A0A8B9ALN5"/>
<feature type="domain" description="C3H1-type" evidence="7">
    <location>
        <begin position="316"/>
        <end position="344"/>
    </location>
</feature>
<gene>
    <name evidence="9" type="primary">LOC103715174</name>
</gene>
<dbReference type="GeneID" id="103715174"/>
<evidence type="ECO:0000259" key="7">
    <source>
        <dbReference type="PROSITE" id="PS50103"/>
    </source>
</evidence>
<dbReference type="FunFam" id="4.10.1000.10:FF:000001">
    <property type="entry name" value="zinc finger CCCH domain-containing protein 15-like"/>
    <property type="match status" value="1"/>
</dbReference>
<feature type="zinc finger region" description="C3H1-type" evidence="5">
    <location>
        <begin position="316"/>
        <end position="344"/>
    </location>
</feature>
<dbReference type="PANTHER" id="PTHR12547:SF162">
    <property type="entry name" value="ZINC FINGER CCCH DOMAIN-CONTAINING PROTEIN 15"/>
    <property type="match status" value="1"/>
</dbReference>
<dbReference type="PROSITE" id="PS50103">
    <property type="entry name" value="ZF_C3H1"/>
    <property type="match status" value="2"/>
</dbReference>
<keyword evidence="3 5" id="KW-0863">Zinc-finger</keyword>
<name>A0A8B9ALN5_PHODC</name>
<dbReference type="InterPro" id="IPR045877">
    <property type="entry name" value="ZFP36-like"/>
</dbReference>
<evidence type="ECO:0000256" key="1">
    <source>
        <dbReference type="ARBA" id="ARBA00022723"/>
    </source>
</evidence>
<reference evidence="9" key="2">
    <citation type="submission" date="2025-08" db="UniProtKB">
        <authorList>
            <consortium name="RefSeq"/>
        </authorList>
    </citation>
    <scope>IDENTIFICATION</scope>
    <source>
        <tissue evidence="9">Young leaves</tissue>
    </source>
</reference>
<proteinExistence type="predicted"/>
<dbReference type="Gene3D" id="4.10.1000.10">
    <property type="entry name" value="Zinc finger, CCCH-type"/>
    <property type="match status" value="2"/>
</dbReference>
<evidence type="ECO:0000256" key="3">
    <source>
        <dbReference type="ARBA" id="ARBA00022771"/>
    </source>
</evidence>
<dbReference type="OrthoDB" id="410307at2759"/>
<dbReference type="FunFam" id="4.10.1000.10:FF:000002">
    <property type="entry name" value="Zinc finger protein 36, C3H1 type-like 1"/>
    <property type="match status" value="1"/>
</dbReference>
<evidence type="ECO:0000256" key="2">
    <source>
        <dbReference type="ARBA" id="ARBA00022737"/>
    </source>
</evidence>
<evidence type="ECO:0000256" key="6">
    <source>
        <dbReference type="SAM" id="Coils"/>
    </source>
</evidence>
<keyword evidence="8" id="KW-1185">Reference proteome</keyword>
<evidence type="ECO:0000256" key="4">
    <source>
        <dbReference type="ARBA" id="ARBA00022833"/>
    </source>
</evidence>
<feature type="coiled-coil region" evidence="6">
    <location>
        <begin position="103"/>
        <end position="140"/>
    </location>
</feature>
<dbReference type="GO" id="GO:0008270">
    <property type="term" value="F:zinc ion binding"/>
    <property type="evidence" value="ECO:0007669"/>
    <property type="project" value="UniProtKB-KW"/>
</dbReference>
<accession>A0A8B9ALN5</accession>
<protein>
    <submittedName>
        <fullName evidence="9">Zinc finger CCCH domain-containing protein 9-like isoform X2</fullName>
    </submittedName>
</protein>
<dbReference type="Pfam" id="PF00642">
    <property type="entry name" value="zf-CCCH"/>
    <property type="match status" value="1"/>
</dbReference>
<keyword evidence="2" id="KW-0677">Repeat</keyword>
<feature type="domain" description="C3H1-type" evidence="7">
    <location>
        <begin position="278"/>
        <end position="306"/>
    </location>
</feature>
<evidence type="ECO:0000313" key="8">
    <source>
        <dbReference type="Proteomes" id="UP000228380"/>
    </source>
</evidence>
<evidence type="ECO:0000313" key="9">
    <source>
        <dbReference type="RefSeq" id="XP_038987641.1"/>
    </source>
</evidence>
<dbReference type="SMART" id="SM00356">
    <property type="entry name" value="ZnF_C3H1"/>
    <property type="match status" value="2"/>
</dbReference>
<dbReference type="InterPro" id="IPR036855">
    <property type="entry name" value="Znf_CCCH_sf"/>
</dbReference>
<keyword evidence="4 5" id="KW-0862">Zinc</keyword>